<feature type="chain" id="PRO_5005187211" description="Nucleoside phosphorylase domain-containing protein" evidence="1">
    <location>
        <begin position="19"/>
        <end position="717"/>
    </location>
</feature>
<dbReference type="InterPro" id="IPR035994">
    <property type="entry name" value="Nucleoside_phosphorylase_sf"/>
</dbReference>
<dbReference type="AlphaFoldDB" id="A0A0G4EJL3"/>
<feature type="domain" description="Nucleoside phosphorylase" evidence="2">
    <location>
        <begin position="398"/>
        <end position="508"/>
    </location>
</feature>
<dbReference type="PANTHER" id="PTHR21234">
    <property type="entry name" value="PURINE NUCLEOSIDE PHOSPHORYLASE"/>
    <property type="match status" value="1"/>
</dbReference>
<evidence type="ECO:0000313" key="4">
    <source>
        <dbReference type="Proteomes" id="UP000041254"/>
    </source>
</evidence>
<feature type="domain" description="Nucleoside phosphorylase" evidence="2">
    <location>
        <begin position="20"/>
        <end position="357"/>
    </location>
</feature>
<protein>
    <recommendedName>
        <fullName evidence="2">Nucleoside phosphorylase domain-containing protein</fullName>
    </recommendedName>
</protein>
<dbReference type="STRING" id="1169540.A0A0G4EJL3"/>
<organism evidence="3 4">
    <name type="scientific">Vitrella brassicaformis (strain CCMP3155)</name>
    <dbReference type="NCBI Taxonomy" id="1169540"/>
    <lineage>
        <taxon>Eukaryota</taxon>
        <taxon>Sar</taxon>
        <taxon>Alveolata</taxon>
        <taxon>Colpodellida</taxon>
        <taxon>Vitrellaceae</taxon>
        <taxon>Vitrella</taxon>
    </lineage>
</organism>
<evidence type="ECO:0000313" key="3">
    <source>
        <dbReference type="EMBL" id="CEL96726.1"/>
    </source>
</evidence>
<accession>A0A0G4EJL3</accession>
<dbReference type="Proteomes" id="UP000041254">
    <property type="component" value="Unassembled WGS sequence"/>
</dbReference>
<dbReference type="Gene3D" id="3.40.50.1580">
    <property type="entry name" value="Nucleoside phosphorylase domain"/>
    <property type="match status" value="2"/>
</dbReference>
<dbReference type="CDD" id="cd09008">
    <property type="entry name" value="MTAN"/>
    <property type="match status" value="2"/>
</dbReference>
<keyword evidence="4" id="KW-1185">Reference proteome</keyword>
<reference evidence="3 4" key="1">
    <citation type="submission" date="2014-11" db="EMBL/GenBank/DDBJ databases">
        <authorList>
            <person name="Zhu J."/>
            <person name="Qi W."/>
            <person name="Song R."/>
        </authorList>
    </citation>
    <scope>NUCLEOTIDE SEQUENCE [LARGE SCALE GENOMIC DNA]</scope>
</reference>
<dbReference type="PANTHER" id="PTHR21234:SF42">
    <property type="entry name" value="PHOSPHORYLASE SUPERFAMILY PROTEIN"/>
    <property type="match status" value="1"/>
</dbReference>
<evidence type="ECO:0000259" key="2">
    <source>
        <dbReference type="Pfam" id="PF01048"/>
    </source>
</evidence>
<dbReference type="VEuPathDB" id="CryptoDB:Vbra_12031"/>
<dbReference type="Pfam" id="PF01048">
    <property type="entry name" value="PNP_UDP_1"/>
    <property type="match status" value="3"/>
</dbReference>
<gene>
    <name evidence="3" type="ORF">Vbra_12031</name>
</gene>
<dbReference type="InParanoid" id="A0A0G4EJL3"/>
<dbReference type="GO" id="GO:0003824">
    <property type="term" value="F:catalytic activity"/>
    <property type="evidence" value="ECO:0007669"/>
    <property type="project" value="InterPro"/>
</dbReference>
<feature type="signal peptide" evidence="1">
    <location>
        <begin position="1"/>
        <end position="18"/>
    </location>
</feature>
<feature type="domain" description="Nucleoside phosphorylase" evidence="2">
    <location>
        <begin position="627"/>
        <end position="709"/>
    </location>
</feature>
<name>A0A0G4EJL3_VITBC</name>
<sequence length="717" mass="77239">MCVGFVFLLLVCFPRCKGDVGILTFYFGELEALNATLSRSSDLQVYEIAGRRFYSGLLEGQKIVATLTGIGLVNAAMTATIMIQHFPTLDVIVGSGISGGVDPSLRVGDVIVPDSWIFNEMFHYAKTAEPLPNNTTRDPSLEADADFVLPDWRLSLPCVDGCFLATKGVPCLSPGVNHTAGVGYNGPTAEAEASNGMRHLITVQTADLYSPSEEDDTIETPNQVLDFPVDPALLELAKGLNATAGPRLAELNGGDGGLPYLPHVVVGGRGASADTFLDNAAYRKWQFQNLDIRSIDMESTAVAHVAYQGQKPFIIFRSLLAGGEAEAETESEQENLLGAFFGVAAANGAAVMETFIKLLSDNGTIVSNSEPADAPLEPAPAGHIPSDVFNDEELEELVGIITFYQPELDAVMSYNNDTNFTRVGPIQGRIFYVGRLEEVPVVLTLSGVGLTNAAQTTQLLISEFGVKYILGSGIGGSLSEKVFIGDVVIPDRWAQYQMSHQAREDAQGNYSLPEWANKWLVRAGGSECLVNDTLVCELANDTANYFSDFTTLIEVADPDAADDTRYLEVGGRRLFDIEVDPIMFRVAAQLTSTAPGYGSFGKFIDLNPVGRGRPEIQHGGRGLAGNSFIDNAHYRTYMHETFESDIVDMESSATAAVAHQNAIPFLIVRSASDLAGGSEDGDDKSAVSDLMEFLDVAADNSAMVIAAFLQEWRRRDD</sequence>
<dbReference type="EMBL" id="CDMY01000244">
    <property type="protein sequence ID" value="CEL96726.1"/>
    <property type="molecule type" value="Genomic_DNA"/>
</dbReference>
<dbReference type="GO" id="GO:0009116">
    <property type="term" value="P:nucleoside metabolic process"/>
    <property type="evidence" value="ECO:0007669"/>
    <property type="project" value="InterPro"/>
</dbReference>
<evidence type="ECO:0000256" key="1">
    <source>
        <dbReference type="SAM" id="SignalP"/>
    </source>
</evidence>
<proteinExistence type="predicted"/>
<keyword evidence="1" id="KW-0732">Signal</keyword>
<dbReference type="OrthoDB" id="1891335at2759"/>
<dbReference type="SUPFAM" id="SSF53167">
    <property type="entry name" value="Purine and uridine phosphorylases"/>
    <property type="match status" value="2"/>
</dbReference>
<dbReference type="InterPro" id="IPR000845">
    <property type="entry name" value="Nucleoside_phosphorylase_d"/>
</dbReference>